<proteinExistence type="predicted"/>
<dbReference type="EMBL" id="FNSN01000003">
    <property type="protein sequence ID" value="SEC11188.1"/>
    <property type="molecule type" value="Genomic_DNA"/>
</dbReference>
<evidence type="ECO:0000313" key="4">
    <source>
        <dbReference type="EMBL" id="SEC11188.1"/>
    </source>
</evidence>
<feature type="region of interest" description="Disordered" evidence="1">
    <location>
        <begin position="67"/>
        <end position="89"/>
    </location>
</feature>
<organism evidence="4 5">
    <name type="scientific">Arthrobacter woluwensis</name>
    <dbReference type="NCBI Taxonomy" id="156980"/>
    <lineage>
        <taxon>Bacteria</taxon>
        <taxon>Bacillati</taxon>
        <taxon>Actinomycetota</taxon>
        <taxon>Actinomycetes</taxon>
        <taxon>Micrococcales</taxon>
        <taxon>Micrococcaceae</taxon>
        <taxon>Arthrobacter</taxon>
    </lineage>
</organism>
<feature type="transmembrane region" description="Helical" evidence="2">
    <location>
        <begin position="896"/>
        <end position="918"/>
    </location>
</feature>
<evidence type="ECO:0000256" key="1">
    <source>
        <dbReference type="SAM" id="MobiDB-lite"/>
    </source>
</evidence>
<keyword evidence="2" id="KW-0472">Membrane</keyword>
<feature type="compositionally biased region" description="Low complexity" evidence="1">
    <location>
        <begin position="851"/>
        <end position="874"/>
    </location>
</feature>
<keyword evidence="2" id="KW-1133">Transmembrane helix</keyword>
<gene>
    <name evidence="4" type="ORF">SAMN04489745_2100</name>
</gene>
<keyword evidence="5" id="KW-1185">Reference proteome</keyword>
<dbReference type="PROSITE" id="PS51318">
    <property type="entry name" value="TAT"/>
    <property type="match status" value="1"/>
</dbReference>
<feature type="region of interest" description="Disordered" evidence="1">
    <location>
        <begin position="840"/>
        <end position="884"/>
    </location>
</feature>
<feature type="signal peptide" evidence="3">
    <location>
        <begin position="1"/>
        <end position="39"/>
    </location>
</feature>
<dbReference type="Proteomes" id="UP000182652">
    <property type="component" value="Unassembled WGS sequence"/>
</dbReference>
<feature type="chain" id="PRO_5010209170" description="PBP domain-containing protein" evidence="3">
    <location>
        <begin position="40"/>
        <end position="927"/>
    </location>
</feature>
<name>A0A1H4PVE1_9MICC</name>
<keyword evidence="3" id="KW-0732">Signal</keyword>
<dbReference type="AlphaFoldDB" id="A0A1H4PVE1"/>
<protein>
    <recommendedName>
        <fullName evidence="6">PBP domain-containing protein</fullName>
    </recommendedName>
</protein>
<accession>A0A1H4PVE1</accession>
<evidence type="ECO:0000256" key="2">
    <source>
        <dbReference type="SAM" id="Phobius"/>
    </source>
</evidence>
<evidence type="ECO:0000313" key="5">
    <source>
        <dbReference type="Proteomes" id="UP000182652"/>
    </source>
</evidence>
<reference evidence="4 5" key="1">
    <citation type="submission" date="2016-10" db="EMBL/GenBank/DDBJ databases">
        <authorList>
            <person name="de Groot N.N."/>
        </authorList>
    </citation>
    <scope>NUCLEOTIDE SEQUENCE [LARGE SCALE GENOMIC DNA]</scope>
    <source>
        <strain evidence="4 5">DSM 10495</strain>
    </source>
</reference>
<sequence length="927" mass="96230">MLLRTLPSVLRRRAFIAAVTMASLAAVSLPLTIPADAQAAPPPSNGNAWGPDGTFDSDSVVTVRWDNTGNAPENTVPRERDTPLPHTAGKTYADIPARIRNSVQSLLGPDNGRGGMRMTVSQSRGLTNQTISVRLEGLADPSPDINPGGTAPDNDQFQVFQCWGAPGPDGKPDPKAQAPDPSTCELGAAGWGRWATDGPTSFAQQVGGDPLLAGGDWERRGLIDQDGYLKVTGIDGSVVSGYPLTSPVINQSSTNEVSRLTVNKTGSVSAPFEVHTGAEAKFMGCGKRDDAPSTSSCWLVAVPRVGQLQLSKVASPAAWAQRLQVKLGFRDIPKPCSSTQQRLISSGSELISRSGSSWIPALCGQGQGLALAKVSDATARNQQAGGNPLAFTTRPSDGAQHVPVALSGVVIAYRAGYTNEPAPGQPRFDGAVTGLKLNARLIAKMLTSSYAQAIKNIPQPPGYVSPNFLSDDPEFRRLNPDYTFDPAKPPYLAELQNQNFNLESLNSDAAQILWTWLGRDKAASSFLSGCPDPDGMTVQPFYSSRTYTGCESQAKTLEASASAQRAAASKVPEFVDAPQIYPPYSGAYPQVLWTQGDPVKVVDGLSFPRTLPDSYPRVDTMETAGVRTSRMLFIQNTDKWCSTAEGCQVPPPGKWTADGSKNPKEGTSSVFGVTDTATAANYQLQTALLCDDDGKKCVGADESSLTAASTTFTSEAAPQPDPAKALASGAYPLAMPVYAALKPGPKATPDVVRQIDKVITYMTGPGQKPGFGVGQLPPGYAPVTAAMKAHASCALVTFTGGKKPGCATAAPSESKPTGTSPLLPDKGRTVSGAQSLLAPLVPDAKGDDGGAKPAAEPADAAAAAGPAAPNGGKATPQADAASPVSNGVTAVTPAAWASYGLFVLLGLALVAAIVSPVLKRLRGGGAA</sequence>
<dbReference type="InterPro" id="IPR006311">
    <property type="entry name" value="TAT_signal"/>
</dbReference>
<dbReference type="STRING" id="156980.SAMN04489745_2100"/>
<keyword evidence="2" id="KW-0812">Transmembrane</keyword>
<feature type="region of interest" description="Disordered" evidence="1">
    <location>
        <begin position="805"/>
        <end position="828"/>
    </location>
</feature>
<dbReference type="RefSeq" id="WP_066212419.1">
    <property type="nucleotide sequence ID" value="NZ_FNSN01000003.1"/>
</dbReference>
<evidence type="ECO:0008006" key="6">
    <source>
        <dbReference type="Google" id="ProtNLM"/>
    </source>
</evidence>
<evidence type="ECO:0000256" key="3">
    <source>
        <dbReference type="SAM" id="SignalP"/>
    </source>
</evidence>